<organism evidence="1 2">
    <name type="scientific">Desulfosarcina alkanivorans</name>
    <dbReference type="NCBI Taxonomy" id="571177"/>
    <lineage>
        <taxon>Bacteria</taxon>
        <taxon>Pseudomonadati</taxon>
        <taxon>Thermodesulfobacteriota</taxon>
        <taxon>Desulfobacteria</taxon>
        <taxon>Desulfobacterales</taxon>
        <taxon>Desulfosarcinaceae</taxon>
        <taxon>Desulfosarcina</taxon>
    </lineage>
</organism>
<accession>A0A5K7YT40</accession>
<keyword evidence="2" id="KW-1185">Reference proteome</keyword>
<sequence length="76" mass="8622">MSANRLTLPNPIGAVSYLYVRNITLRKTINQRGDIVAEGKIQDDIEDKNEGHVDTREKKLNVTTKTNLWDVIRGLT</sequence>
<proteinExistence type="predicted"/>
<gene>
    <name evidence="1" type="ORF">DSCA_17370</name>
</gene>
<protein>
    <submittedName>
        <fullName evidence="1">Uncharacterized protein</fullName>
    </submittedName>
</protein>
<name>A0A5K7YT40_9BACT</name>
<dbReference type="KEGG" id="dalk:DSCA_17370"/>
<reference evidence="1 2" key="1">
    <citation type="submission" date="2019-11" db="EMBL/GenBank/DDBJ databases">
        <title>Comparative genomics of hydrocarbon-degrading Desulfosarcina strains.</title>
        <authorList>
            <person name="Watanabe M."/>
            <person name="Kojima H."/>
            <person name="Fukui M."/>
        </authorList>
    </citation>
    <scope>NUCLEOTIDE SEQUENCE [LARGE SCALE GENOMIC DNA]</scope>
    <source>
        <strain evidence="1 2">PL12</strain>
    </source>
</reference>
<evidence type="ECO:0000313" key="1">
    <source>
        <dbReference type="EMBL" id="BBO67807.1"/>
    </source>
</evidence>
<evidence type="ECO:0000313" key="2">
    <source>
        <dbReference type="Proteomes" id="UP000427906"/>
    </source>
</evidence>
<dbReference type="EMBL" id="AP021874">
    <property type="protein sequence ID" value="BBO67807.1"/>
    <property type="molecule type" value="Genomic_DNA"/>
</dbReference>
<dbReference type="AlphaFoldDB" id="A0A5K7YT40"/>
<dbReference type="Proteomes" id="UP000427906">
    <property type="component" value="Chromosome"/>
</dbReference>